<evidence type="ECO:0000256" key="1">
    <source>
        <dbReference type="SAM" id="Phobius"/>
    </source>
</evidence>
<protein>
    <submittedName>
        <fullName evidence="3">Transmembrane protein 42</fullName>
    </submittedName>
</protein>
<organism evidence="3 4">
    <name type="scientific">Frankliniella fusca</name>
    <dbReference type="NCBI Taxonomy" id="407009"/>
    <lineage>
        <taxon>Eukaryota</taxon>
        <taxon>Metazoa</taxon>
        <taxon>Ecdysozoa</taxon>
        <taxon>Arthropoda</taxon>
        <taxon>Hexapoda</taxon>
        <taxon>Insecta</taxon>
        <taxon>Pterygota</taxon>
        <taxon>Neoptera</taxon>
        <taxon>Paraneoptera</taxon>
        <taxon>Thysanoptera</taxon>
        <taxon>Terebrantia</taxon>
        <taxon>Thripoidea</taxon>
        <taxon>Thripidae</taxon>
        <taxon>Frankliniella</taxon>
    </lineage>
</organism>
<evidence type="ECO:0000313" key="4">
    <source>
        <dbReference type="Proteomes" id="UP001219518"/>
    </source>
</evidence>
<keyword evidence="4" id="KW-1185">Reference proteome</keyword>
<feature type="transmembrane region" description="Helical" evidence="1">
    <location>
        <begin position="42"/>
        <end position="64"/>
    </location>
</feature>
<dbReference type="InterPro" id="IPR000620">
    <property type="entry name" value="EamA_dom"/>
</dbReference>
<keyword evidence="1" id="KW-1133">Transmembrane helix</keyword>
<sequence>MKEFMAGYASIKKLSVSYSVLSGVSAASASVFGKLYSEAGSPLLGVALIFLMILSNSFVWTMFVKALRDSESSLTVTVTSAAVNYCFSAVFGWLLFSEHIGALWWLGTFLVISGVLLINSASTSSNIENIKQH</sequence>
<name>A0AAE1HEN7_9NEOP</name>
<feature type="transmembrane region" description="Helical" evidence="1">
    <location>
        <begin position="76"/>
        <end position="96"/>
    </location>
</feature>
<dbReference type="EMBL" id="JAHWGI010000970">
    <property type="protein sequence ID" value="KAK3919170.1"/>
    <property type="molecule type" value="Genomic_DNA"/>
</dbReference>
<dbReference type="SUPFAM" id="SSF103481">
    <property type="entry name" value="Multidrug resistance efflux transporter EmrE"/>
    <property type="match status" value="1"/>
</dbReference>
<dbReference type="InterPro" id="IPR037185">
    <property type="entry name" value="EmrE-like"/>
</dbReference>
<keyword evidence="1" id="KW-0472">Membrane</keyword>
<evidence type="ECO:0000313" key="3">
    <source>
        <dbReference type="EMBL" id="KAK3919170.1"/>
    </source>
</evidence>
<dbReference type="Pfam" id="PF00892">
    <property type="entry name" value="EamA"/>
    <property type="match status" value="1"/>
</dbReference>
<accession>A0AAE1HEN7</accession>
<feature type="domain" description="EamA" evidence="2">
    <location>
        <begin position="47"/>
        <end position="119"/>
    </location>
</feature>
<reference evidence="3" key="1">
    <citation type="submission" date="2021-07" db="EMBL/GenBank/DDBJ databases">
        <authorList>
            <person name="Catto M.A."/>
            <person name="Jacobson A."/>
            <person name="Kennedy G."/>
            <person name="Labadie P."/>
            <person name="Hunt B.G."/>
            <person name="Srinivasan R."/>
        </authorList>
    </citation>
    <scope>NUCLEOTIDE SEQUENCE</scope>
    <source>
        <strain evidence="3">PL_HMW_Pooled</strain>
        <tissue evidence="3">Head</tissue>
    </source>
</reference>
<dbReference type="PANTHER" id="PTHR31965">
    <property type="entry name" value="TRANSMEMBRANE PROTEIN 42"/>
    <property type="match status" value="1"/>
</dbReference>
<feature type="transmembrane region" description="Helical" evidence="1">
    <location>
        <begin position="102"/>
        <end position="121"/>
    </location>
</feature>
<dbReference type="PANTHER" id="PTHR31965:SF1">
    <property type="entry name" value="TRANSMEMBRANE PROTEIN 42"/>
    <property type="match status" value="1"/>
</dbReference>
<keyword evidence="1 3" id="KW-0812">Transmembrane</keyword>
<dbReference type="GO" id="GO:0016020">
    <property type="term" value="C:membrane"/>
    <property type="evidence" value="ECO:0007669"/>
    <property type="project" value="InterPro"/>
</dbReference>
<evidence type="ECO:0000259" key="2">
    <source>
        <dbReference type="Pfam" id="PF00892"/>
    </source>
</evidence>
<dbReference type="InterPro" id="IPR039632">
    <property type="entry name" value="TMEM42"/>
</dbReference>
<dbReference type="Gene3D" id="1.10.3730.20">
    <property type="match status" value="1"/>
</dbReference>
<comment type="caution">
    <text evidence="3">The sequence shown here is derived from an EMBL/GenBank/DDBJ whole genome shotgun (WGS) entry which is preliminary data.</text>
</comment>
<dbReference type="AlphaFoldDB" id="A0AAE1HEN7"/>
<proteinExistence type="predicted"/>
<gene>
    <name evidence="3" type="ORF">KUF71_008319</name>
</gene>
<dbReference type="Proteomes" id="UP001219518">
    <property type="component" value="Unassembled WGS sequence"/>
</dbReference>
<reference evidence="3" key="2">
    <citation type="journal article" date="2023" name="BMC Genomics">
        <title>Pest status, molecular evolution, and epigenetic factors derived from the genome assembly of Frankliniella fusca, a thysanopteran phytovirus vector.</title>
        <authorList>
            <person name="Catto M.A."/>
            <person name="Labadie P.E."/>
            <person name="Jacobson A.L."/>
            <person name="Kennedy G.G."/>
            <person name="Srinivasan R."/>
            <person name="Hunt B.G."/>
        </authorList>
    </citation>
    <scope>NUCLEOTIDE SEQUENCE</scope>
    <source>
        <strain evidence="3">PL_HMW_Pooled</strain>
    </source>
</reference>